<gene>
    <name evidence="2" type="primary">ORF91612</name>
</gene>
<proteinExistence type="predicted"/>
<evidence type="ECO:0000256" key="1">
    <source>
        <dbReference type="SAM" id="MobiDB-lite"/>
    </source>
</evidence>
<feature type="region of interest" description="Disordered" evidence="1">
    <location>
        <begin position="1"/>
        <end position="55"/>
    </location>
</feature>
<sequence>KPHTDEHTHNDKQTQQTNDHRVTPSNVSQKKLMSKTGQKSLFRKKRKKKQKTEAN</sequence>
<feature type="compositionally biased region" description="Basic residues" evidence="1">
    <location>
        <begin position="41"/>
        <end position="55"/>
    </location>
</feature>
<name>A0A0B7A0Y7_9EUPU</name>
<protein>
    <submittedName>
        <fullName evidence="2">Uncharacterized protein</fullName>
    </submittedName>
</protein>
<accession>A0A0B7A0Y7</accession>
<dbReference type="AlphaFoldDB" id="A0A0B7A0Y7"/>
<feature type="compositionally biased region" description="Polar residues" evidence="1">
    <location>
        <begin position="23"/>
        <end position="39"/>
    </location>
</feature>
<feature type="compositionally biased region" description="Basic and acidic residues" evidence="1">
    <location>
        <begin position="1"/>
        <end position="22"/>
    </location>
</feature>
<organism evidence="2">
    <name type="scientific">Arion vulgaris</name>
    <dbReference type="NCBI Taxonomy" id="1028688"/>
    <lineage>
        <taxon>Eukaryota</taxon>
        <taxon>Metazoa</taxon>
        <taxon>Spiralia</taxon>
        <taxon>Lophotrochozoa</taxon>
        <taxon>Mollusca</taxon>
        <taxon>Gastropoda</taxon>
        <taxon>Heterobranchia</taxon>
        <taxon>Euthyneura</taxon>
        <taxon>Panpulmonata</taxon>
        <taxon>Eupulmonata</taxon>
        <taxon>Stylommatophora</taxon>
        <taxon>Helicina</taxon>
        <taxon>Arionoidea</taxon>
        <taxon>Arionidae</taxon>
        <taxon>Arion</taxon>
    </lineage>
</organism>
<dbReference type="EMBL" id="HACG01027704">
    <property type="protein sequence ID" value="CEK74569.1"/>
    <property type="molecule type" value="Transcribed_RNA"/>
</dbReference>
<evidence type="ECO:0000313" key="2">
    <source>
        <dbReference type="EMBL" id="CEK74569.1"/>
    </source>
</evidence>
<feature type="non-terminal residue" evidence="2">
    <location>
        <position position="1"/>
    </location>
</feature>
<reference evidence="2" key="1">
    <citation type="submission" date="2014-12" db="EMBL/GenBank/DDBJ databases">
        <title>Insight into the proteome of Arion vulgaris.</title>
        <authorList>
            <person name="Aradska J."/>
            <person name="Bulat T."/>
            <person name="Smidak R."/>
            <person name="Sarate P."/>
            <person name="Gangsoo J."/>
            <person name="Sialana F."/>
            <person name="Bilban M."/>
            <person name="Lubec G."/>
        </authorList>
    </citation>
    <scope>NUCLEOTIDE SEQUENCE</scope>
    <source>
        <tissue evidence="2">Skin</tissue>
    </source>
</reference>